<keyword evidence="3" id="KW-1185">Reference proteome</keyword>
<sequence length="334" mass="38801">MPRPREFQISLSDTPYYHCISRCVRRAFLCGEDKQTHQSYEHRRQWVEDKLLFLPQIFAIEVCAYAVMSNHTHLVLHVNEQQALNWNTTEVLTRWHKVFKGTLLTQKYLTKINNSDDINNEPLTGAELLAIEQTTVIYRKRLMDISWFMRVLNEGIARQANKEDKCTGRFWEGRFKCQALLDESALLACMAYVDLNPVRAKIATTPENSNYTSVKQRIKHIIQNQQQPSTLKPFVGNSRKDMPNGIPFELNEYIELVEVTGRCIREDKAGHINNNLPSILTRLSIEPESWLIMTKQFTKVFHGAVGNEHVLQNFSENLQLKRRPNLSSCRKLLA</sequence>
<protein>
    <submittedName>
        <fullName evidence="2">Transposase</fullName>
    </submittedName>
</protein>
<dbReference type="Proteomes" id="UP001257914">
    <property type="component" value="Unassembled WGS sequence"/>
</dbReference>
<evidence type="ECO:0000259" key="1">
    <source>
        <dbReference type="SMART" id="SM01321"/>
    </source>
</evidence>
<dbReference type="InterPro" id="IPR036515">
    <property type="entry name" value="Transposase_17_sf"/>
</dbReference>
<dbReference type="PANTHER" id="PTHR34322:SF2">
    <property type="entry name" value="TRANSPOSASE IS200-LIKE DOMAIN-CONTAINING PROTEIN"/>
    <property type="match status" value="1"/>
</dbReference>
<comment type="caution">
    <text evidence="2">The sequence shown here is derived from an EMBL/GenBank/DDBJ whole genome shotgun (WGS) entry which is preliminary data.</text>
</comment>
<accession>A0ABU3R4Z1</accession>
<evidence type="ECO:0000313" key="3">
    <source>
        <dbReference type="Proteomes" id="UP001257914"/>
    </source>
</evidence>
<gene>
    <name evidence="2" type="ORF">RT723_17405</name>
</gene>
<dbReference type="PANTHER" id="PTHR34322">
    <property type="entry name" value="TRANSPOSASE, Y1_TNP DOMAIN-CONTAINING"/>
    <property type="match status" value="1"/>
</dbReference>
<feature type="domain" description="Transposase IS200-like" evidence="1">
    <location>
        <begin position="12"/>
        <end position="196"/>
    </location>
</feature>
<dbReference type="Gene3D" id="3.30.70.1290">
    <property type="entry name" value="Transposase IS200-like"/>
    <property type="match status" value="1"/>
</dbReference>
<dbReference type="RefSeq" id="WP_315948409.1">
    <property type="nucleotide sequence ID" value="NZ_JAWCUA010000010.1"/>
</dbReference>
<reference evidence="2 3" key="1">
    <citation type="submission" date="2023-10" db="EMBL/GenBank/DDBJ databases">
        <title>Psychrosphaera aquimaarina strain SW33 isolated from seawater.</title>
        <authorList>
            <person name="Bayburt H."/>
            <person name="Kim J.M."/>
            <person name="Choi B.J."/>
            <person name="Jeon C.O."/>
        </authorList>
    </citation>
    <scope>NUCLEOTIDE SEQUENCE [LARGE SCALE GENOMIC DNA]</scope>
    <source>
        <strain evidence="2 3">KCTC 52743</strain>
    </source>
</reference>
<proteinExistence type="predicted"/>
<dbReference type="EMBL" id="JAWCUA010000010">
    <property type="protein sequence ID" value="MDU0114735.1"/>
    <property type="molecule type" value="Genomic_DNA"/>
</dbReference>
<dbReference type="InterPro" id="IPR002686">
    <property type="entry name" value="Transposase_17"/>
</dbReference>
<organism evidence="2 3">
    <name type="scientific">Psychrosphaera aquimarina</name>
    <dbReference type="NCBI Taxonomy" id="2044854"/>
    <lineage>
        <taxon>Bacteria</taxon>
        <taxon>Pseudomonadati</taxon>
        <taxon>Pseudomonadota</taxon>
        <taxon>Gammaproteobacteria</taxon>
        <taxon>Alteromonadales</taxon>
        <taxon>Pseudoalteromonadaceae</taxon>
        <taxon>Psychrosphaera</taxon>
    </lineage>
</organism>
<name>A0ABU3R4Z1_9GAMM</name>
<dbReference type="SMART" id="SM01321">
    <property type="entry name" value="Y1_Tnp"/>
    <property type="match status" value="1"/>
</dbReference>
<evidence type="ECO:0000313" key="2">
    <source>
        <dbReference type="EMBL" id="MDU0114735.1"/>
    </source>
</evidence>
<dbReference type="SUPFAM" id="SSF143422">
    <property type="entry name" value="Transposase IS200-like"/>
    <property type="match status" value="1"/>
</dbReference>